<keyword evidence="1" id="KW-0472">Membrane</keyword>
<comment type="caution">
    <text evidence="2">The sequence shown here is derived from an EMBL/GenBank/DDBJ whole genome shotgun (WGS) entry which is preliminary data.</text>
</comment>
<evidence type="ECO:0000313" key="3">
    <source>
        <dbReference type="Proteomes" id="UP001564657"/>
    </source>
</evidence>
<evidence type="ECO:0000313" key="2">
    <source>
        <dbReference type="EMBL" id="MEY8000542.1"/>
    </source>
</evidence>
<dbReference type="Proteomes" id="UP001564657">
    <property type="component" value="Unassembled WGS sequence"/>
</dbReference>
<sequence length="58" mass="6576">MDISKKSIKIKLCIMFVILIISTIIISEVYTIFSFKKVILAQTENDGLKIAKNIFLGK</sequence>
<keyword evidence="1" id="KW-0812">Transmembrane</keyword>
<protein>
    <recommendedName>
        <fullName evidence="4">Methyl-accepting chemotaxis protein</fullName>
    </recommendedName>
</protein>
<evidence type="ECO:0000256" key="1">
    <source>
        <dbReference type="SAM" id="Phobius"/>
    </source>
</evidence>
<organism evidence="2 3">
    <name type="scientific">Clostridium moutaii</name>
    <dbReference type="NCBI Taxonomy" id="3240932"/>
    <lineage>
        <taxon>Bacteria</taxon>
        <taxon>Bacillati</taxon>
        <taxon>Bacillota</taxon>
        <taxon>Clostridia</taxon>
        <taxon>Eubacteriales</taxon>
        <taxon>Clostridiaceae</taxon>
        <taxon>Clostridium</taxon>
    </lineage>
</organism>
<name>A0ABV4BP44_9CLOT</name>
<reference evidence="2 3" key="1">
    <citation type="submission" date="2024-08" db="EMBL/GenBank/DDBJ databases">
        <title>Clostridium lapicellarii sp. nov., and Clostridium renhuaiense sp. nov., two species isolated from the mud in a fermentation cellar used for producing sauce-flavour Chinese liquors.</title>
        <authorList>
            <person name="Yang F."/>
            <person name="Wang H."/>
            <person name="Chen L.Q."/>
            <person name="Zhou N."/>
            <person name="Lu J.J."/>
            <person name="Pu X.X."/>
            <person name="Wan B."/>
            <person name="Wang L."/>
            <person name="Liu S.J."/>
        </authorList>
    </citation>
    <scope>NUCLEOTIDE SEQUENCE [LARGE SCALE GENOMIC DNA]</scope>
    <source>
        <strain evidence="2 3">MT-5</strain>
    </source>
</reference>
<keyword evidence="3" id="KW-1185">Reference proteome</keyword>
<proteinExistence type="predicted"/>
<dbReference type="RefSeq" id="WP_369704429.1">
    <property type="nucleotide sequence ID" value="NZ_JBGEWD010000008.1"/>
</dbReference>
<feature type="transmembrane region" description="Helical" evidence="1">
    <location>
        <begin position="12"/>
        <end position="33"/>
    </location>
</feature>
<evidence type="ECO:0008006" key="4">
    <source>
        <dbReference type="Google" id="ProtNLM"/>
    </source>
</evidence>
<accession>A0ABV4BP44</accession>
<gene>
    <name evidence="2" type="ORF">AB8U03_10105</name>
</gene>
<dbReference type="EMBL" id="JBGEWD010000008">
    <property type="protein sequence ID" value="MEY8000542.1"/>
    <property type="molecule type" value="Genomic_DNA"/>
</dbReference>
<keyword evidence="1" id="KW-1133">Transmembrane helix</keyword>